<evidence type="ECO:0000259" key="2">
    <source>
        <dbReference type="Pfam" id="PF07853"/>
    </source>
</evidence>
<dbReference type="Pfam" id="PF19124">
    <property type="entry name" value="DUF5808"/>
    <property type="match status" value="1"/>
</dbReference>
<feature type="transmembrane region" description="Helical" evidence="1">
    <location>
        <begin position="6"/>
        <end position="26"/>
    </location>
</feature>
<name>A0A7X2Z308_9BACL</name>
<dbReference type="Proteomes" id="UP000447876">
    <property type="component" value="Unassembled WGS sequence"/>
</dbReference>
<dbReference type="AlphaFoldDB" id="A0A7X2Z308"/>
<dbReference type="InterPro" id="IPR043831">
    <property type="entry name" value="DUF5808"/>
</dbReference>
<feature type="transmembrane region" description="Helical" evidence="1">
    <location>
        <begin position="141"/>
        <end position="160"/>
    </location>
</feature>
<gene>
    <name evidence="4" type="ORF">GNP95_16300</name>
</gene>
<evidence type="ECO:0000256" key="1">
    <source>
        <dbReference type="SAM" id="Phobius"/>
    </source>
</evidence>
<dbReference type="RefSeq" id="WP_155611922.1">
    <property type="nucleotide sequence ID" value="NZ_WNZW01000006.1"/>
</dbReference>
<feature type="transmembrane region" description="Helical" evidence="1">
    <location>
        <begin position="341"/>
        <end position="363"/>
    </location>
</feature>
<evidence type="ECO:0000259" key="3">
    <source>
        <dbReference type="Pfam" id="PF19124"/>
    </source>
</evidence>
<evidence type="ECO:0000313" key="5">
    <source>
        <dbReference type="Proteomes" id="UP000447876"/>
    </source>
</evidence>
<keyword evidence="1" id="KW-0812">Transmembrane</keyword>
<dbReference type="InterPro" id="IPR012867">
    <property type="entry name" value="DUF1648"/>
</dbReference>
<evidence type="ECO:0000313" key="4">
    <source>
        <dbReference type="EMBL" id="MUG46550.1"/>
    </source>
</evidence>
<feature type="domain" description="DUF1648" evidence="2">
    <location>
        <begin position="148"/>
        <end position="194"/>
    </location>
</feature>
<feature type="transmembrane region" description="Helical" evidence="1">
    <location>
        <begin position="84"/>
        <end position="103"/>
    </location>
</feature>
<dbReference type="InterPro" id="IPR014574">
    <property type="entry name" value="UCP032908"/>
</dbReference>
<comment type="caution">
    <text evidence="4">The sequence shown here is derived from an EMBL/GenBank/DDBJ whole genome shotgun (WGS) entry which is preliminary data.</text>
</comment>
<feature type="transmembrane region" description="Helical" evidence="1">
    <location>
        <begin position="235"/>
        <end position="259"/>
    </location>
</feature>
<feature type="transmembrane region" description="Helical" evidence="1">
    <location>
        <begin position="193"/>
        <end position="210"/>
    </location>
</feature>
<protein>
    <submittedName>
        <fullName evidence="4">DUF1648 domain-containing protein</fullName>
    </submittedName>
</protein>
<dbReference type="PIRSF" id="PIRSF032908">
    <property type="entry name" value="UCP032908"/>
    <property type="match status" value="1"/>
</dbReference>
<dbReference type="PANTHER" id="PTHR37810:SF9">
    <property type="entry name" value="MEMBRANE PROTEIN"/>
    <property type="match status" value="1"/>
</dbReference>
<accession>A0A7X2Z308</accession>
<sequence>MPILFTLMLVLMFIPIVASLAFMPYLTRETVSFGISVSEETFRSEQLRRMRKQYATISLVIYIPLLFAGLYASMQSNTALQGTLLGVVISLIAVISIALNILFHFKMKKIKASLPAAAKGKTVLAVDTSFHRQKLVLSNKWFFIHVGLTLASTAAALFNYDRFPEQIALKFDMQGNVINSAAKSYTTVLFPNIMQLLIIAIFIFVNWSILRSKQQLSAGDPERSVRQNAVFRRRWSMFTVLSGLAMVSLFSFIQLNMIYQLESSIMMLVSLLIPIFVVLFAVALSFTTGQGGSRVARSETGSPVQPVNDDAQWKLGFIYYNPNDPSFFVEKRFGIGWTLNFAHPMVWLILLGIIIVIALPAFLGQ</sequence>
<proteinExistence type="predicted"/>
<dbReference type="OrthoDB" id="157646at2"/>
<organism evidence="4 5">
    <name type="scientific">Paenibacillus woosongensis</name>
    <dbReference type="NCBI Taxonomy" id="307580"/>
    <lineage>
        <taxon>Bacteria</taxon>
        <taxon>Bacillati</taxon>
        <taxon>Bacillota</taxon>
        <taxon>Bacilli</taxon>
        <taxon>Bacillales</taxon>
        <taxon>Paenibacillaceae</taxon>
        <taxon>Paenibacillus</taxon>
    </lineage>
</organism>
<feature type="transmembrane region" description="Helical" evidence="1">
    <location>
        <begin position="265"/>
        <end position="287"/>
    </location>
</feature>
<keyword evidence="1" id="KW-1133">Transmembrane helix</keyword>
<feature type="transmembrane region" description="Helical" evidence="1">
    <location>
        <begin position="54"/>
        <end position="72"/>
    </location>
</feature>
<dbReference type="EMBL" id="WNZW01000006">
    <property type="protein sequence ID" value="MUG46550.1"/>
    <property type="molecule type" value="Genomic_DNA"/>
</dbReference>
<dbReference type="Pfam" id="PF07853">
    <property type="entry name" value="DUF1648"/>
    <property type="match status" value="1"/>
</dbReference>
<dbReference type="GO" id="GO:0009636">
    <property type="term" value="P:response to toxic substance"/>
    <property type="evidence" value="ECO:0007669"/>
    <property type="project" value="TreeGrafter"/>
</dbReference>
<dbReference type="PANTHER" id="PTHR37810">
    <property type="entry name" value="IMMUNITY PROTEIN SDPI"/>
    <property type="match status" value="1"/>
</dbReference>
<reference evidence="4 5" key="1">
    <citation type="submission" date="2019-11" db="EMBL/GenBank/DDBJ databases">
        <title>Draft genome sequences of five Paenibacillus species of dairy origin.</title>
        <authorList>
            <person name="Olajide A.M."/>
            <person name="Chen S."/>
            <person name="Lapointe G."/>
        </authorList>
    </citation>
    <scope>NUCLEOTIDE SEQUENCE [LARGE SCALE GENOMIC DNA]</scope>
    <source>
        <strain evidence="4 5">12CR55</strain>
    </source>
</reference>
<keyword evidence="1" id="KW-0472">Membrane</keyword>
<feature type="domain" description="DUF5808" evidence="3">
    <location>
        <begin position="322"/>
        <end position="347"/>
    </location>
</feature>